<organism evidence="2 3">
    <name type="scientific">Malassezia arunalokei</name>
    <dbReference type="NCBI Taxonomy" id="1514897"/>
    <lineage>
        <taxon>Eukaryota</taxon>
        <taxon>Fungi</taxon>
        <taxon>Dikarya</taxon>
        <taxon>Basidiomycota</taxon>
        <taxon>Ustilaginomycotina</taxon>
        <taxon>Malasseziomycetes</taxon>
        <taxon>Malasseziales</taxon>
        <taxon>Malasseziaceae</taxon>
        <taxon>Malassezia</taxon>
    </lineage>
</organism>
<keyword evidence="3" id="KW-1185">Reference proteome</keyword>
<evidence type="ECO:0000256" key="1">
    <source>
        <dbReference type="SAM" id="MobiDB-lite"/>
    </source>
</evidence>
<name>A0AAJ5YZU3_9BASI</name>
<reference evidence="2 3" key="1">
    <citation type="submission" date="2023-03" db="EMBL/GenBank/DDBJ databases">
        <title>Mating type loci evolution in Malassezia.</title>
        <authorList>
            <person name="Coelho M.A."/>
        </authorList>
    </citation>
    <scope>NUCLEOTIDE SEQUENCE [LARGE SCALE GENOMIC DNA]</scope>
    <source>
        <strain evidence="2 3">CBS 13387</strain>
    </source>
</reference>
<evidence type="ECO:0000313" key="2">
    <source>
        <dbReference type="EMBL" id="WFD15464.1"/>
    </source>
</evidence>
<feature type="compositionally biased region" description="Basic and acidic residues" evidence="1">
    <location>
        <begin position="72"/>
        <end position="84"/>
    </location>
</feature>
<dbReference type="AlphaFoldDB" id="A0AAJ5YZU3"/>
<gene>
    <name evidence="2" type="ORF">MARU1_001482</name>
</gene>
<sequence>MPVNFADFPLDATFKYMVHHGIEPHYPPRSMIRDPSLADEPEPPIQHTQYEKPTDEVAESAPLTRSATAHTSEQHREEGHPHFFDRDDEHAHLAAMATKHYNSLPPPKEIDAIVNFLHRCHRGDSLLKFS</sequence>
<evidence type="ECO:0000313" key="3">
    <source>
        <dbReference type="Proteomes" id="UP001217582"/>
    </source>
</evidence>
<dbReference type="EMBL" id="CP119918">
    <property type="protein sequence ID" value="WFD15464.1"/>
    <property type="molecule type" value="Genomic_DNA"/>
</dbReference>
<dbReference type="Proteomes" id="UP001217582">
    <property type="component" value="Chromosome 3"/>
</dbReference>
<feature type="region of interest" description="Disordered" evidence="1">
    <location>
        <begin position="27"/>
        <end position="84"/>
    </location>
</feature>
<protein>
    <submittedName>
        <fullName evidence="2">Uncharacterized protein</fullName>
    </submittedName>
</protein>
<proteinExistence type="predicted"/>
<accession>A0AAJ5YZU3</accession>